<evidence type="ECO:0000313" key="3">
    <source>
        <dbReference type="Proteomes" id="UP000652760"/>
    </source>
</evidence>
<keyword evidence="1" id="KW-0732">Signal</keyword>
<keyword evidence="3" id="KW-1185">Reference proteome</keyword>
<feature type="chain" id="PRO_5046740487" description="Lipoprotein" evidence="1">
    <location>
        <begin position="26"/>
        <end position="140"/>
    </location>
</feature>
<organism evidence="2 3">
    <name type="scientific">Azospirillum endophyticum</name>
    <dbReference type="NCBI Taxonomy" id="2800326"/>
    <lineage>
        <taxon>Bacteria</taxon>
        <taxon>Pseudomonadati</taxon>
        <taxon>Pseudomonadota</taxon>
        <taxon>Alphaproteobacteria</taxon>
        <taxon>Rhodospirillales</taxon>
        <taxon>Azospirillaceae</taxon>
        <taxon>Azospirillum</taxon>
    </lineage>
</organism>
<accession>A0ABS1F2T0</accession>
<dbReference type="RefSeq" id="WP_200192571.1">
    <property type="nucleotide sequence ID" value="NZ_JAENHM010000030.1"/>
</dbReference>
<evidence type="ECO:0000256" key="1">
    <source>
        <dbReference type="SAM" id="SignalP"/>
    </source>
</evidence>
<dbReference type="EMBL" id="JAENHM010000030">
    <property type="protein sequence ID" value="MBK1837726.1"/>
    <property type="molecule type" value="Genomic_DNA"/>
</dbReference>
<protein>
    <recommendedName>
        <fullName evidence="4">Lipoprotein</fullName>
    </recommendedName>
</protein>
<feature type="signal peptide" evidence="1">
    <location>
        <begin position="1"/>
        <end position="25"/>
    </location>
</feature>
<dbReference type="PROSITE" id="PS51257">
    <property type="entry name" value="PROKAR_LIPOPROTEIN"/>
    <property type="match status" value="1"/>
</dbReference>
<reference evidence="3" key="1">
    <citation type="submission" date="2021-01" db="EMBL/GenBank/DDBJ databases">
        <title>Genome public.</title>
        <authorList>
            <person name="Liu C."/>
            <person name="Sun Q."/>
        </authorList>
    </citation>
    <scope>NUCLEOTIDE SEQUENCE [LARGE SCALE GENOMIC DNA]</scope>
    <source>
        <strain evidence="3">YIM B02556</strain>
    </source>
</reference>
<comment type="caution">
    <text evidence="2">The sequence shown here is derived from an EMBL/GenBank/DDBJ whole genome shotgun (WGS) entry which is preliminary data.</text>
</comment>
<name>A0ABS1F2T0_9PROT</name>
<evidence type="ECO:0000313" key="2">
    <source>
        <dbReference type="EMBL" id="MBK1837726.1"/>
    </source>
</evidence>
<dbReference type="Proteomes" id="UP000652760">
    <property type="component" value="Unassembled WGS sequence"/>
</dbReference>
<gene>
    <name evidence="2" type="ORF">JHL17_09895</name>
</gene>
<evidence type="ECO:0008006" key="4">
    <source>
        <dbReference type="Google" id="ProtNLM"/>
    </source>
</evidence>
<proteinExistence type="predicted"/>
<sequence length="140" mass="14919">MGATRTVSKRGWIAVSLVVPVMALAGCTSPLGLAAAGADVVTLNATKKTIGDHIVSAATGRDCSILSFERDGDYCPDKVEVDRSRLYCYRTLADVECHHIPDPYRNGNTALASPPPDVRIVPRKRGWFDDAAPYAANSGS</sequence>